<evidence type="ECO:0000313" key="3">
    <source>
        <dbReference type="Proteomes" id="UP000005096"/>
    </source>
</evidence>
<keyword evidence="2" id="KW-0282">Flagellum</keyword>
<keyword evidence="3" id="KW-1185">Reference proteome</keyword>
<dbReference type="EMBL" id="CM001022">
    <property type="protein sequence ID" value="EFQ24023.1"/>
    <property type="molecule type" value="Genomic_DNA"/>
</dbReference>
<dbReference type="CDD" id="cd11614">
    <property type="entry name" value="SAF_CpaB_FlgA_like"/>
    <property type="match status" value="1"/>
</dbReference>
<dbReference type="Proteomes" id="UP000005096">
    <property type="component" value="Chromosome"/>
</dbReference>
<dbReference type="PaxDb" id="584708-Apau_1604"/>
<keyword evidence="2" id="KW-0966">Cell projection</keyword>
<dbReference type="STRING" id="584708.Apau_1604"/>
<feature type="domain" description="Flagella basal body P-ring formation protein FlgA SAF" evidence="1">
    <location>
        <begin position="183"/>
        <end position="304"/>
    </location>
</feature>
<dbReference type="InterPro" id="IPR039246">
    <property type="entry name" value="Flagellar_FlgA"/>
</dbReference>
<dbReference type="AlphaFoldDB" id="E3CUK7"/>
<evidence type="ECO:0000313" key="2">
    <source>
        <dbReference type="EMBL" id="EFQ24023.1"/>
    </source>
</evidence>
<name>E3CUK7_9BACT</name>
<organism evidence="2 3">
    <name type="scientific">Aminomonas paucivorans DSM 12260</name>
    <dbReference type="NCBI Taxonomy" id="584708"/>
    <lineage>
        <taxon>Bacteria</taxon>
        <taxon>Thermotogati</taxon>
        <taxon>Synergistota</taxon>
        <taxon>Synergistia</taxon>
        <taxon>Synergistales</taxon>
        <taxon>Synergistaceae</taxon>
        <taxon>Aminomonas</taxon>
    </lineage>
</organism>
<dbReference type="NCBIfam" id="TIGR03170">
    <property type="entry name" value="flgA_cterm"/>
    <property type="match status" value="1"/>
</dbReference>
<dbReference type="Gene3D" id="2.30.30.760">
    <property type="match status" value="1"/>
</dbReference>
<dbReference type="RefSeq" id="WP_006301241.1">
    <property type="nucleotide sequence ID" value="NZ_CM001022.1"/>
</dbReference>
<reference evidence="2 3" key="1">
    <citation type="journal article" date="2010" name="Stand. Genomic Sci.">
        <title>Non-contiguous finished genome sequence of Aminomonas paucivorans type strain (GLU-3).</title>
        <authorList>
            <person name="Pitluck S."/>
            <person name="Yasawong M."/>
            <person name="Held B."/>
            <person name="Lapidus A."/>
            <person name="Nolan M."/>
            <person name="Copeland A."/>
            <person name="Lucas S."/>
            <person name="Del Rio T.G."/>
            <person name="Tice H."/>
            <person name="Cheng J.F."/>
            <person name="Chertkov O."/>
            <person name="Goodwin L."/>
            <person name="Tapia R."/>
            <person name="Han C."/>
            <person name="Liolios K."/>
            <person name="Ivanova N."/>
            <person name="Mavromatis K."/>
            <person name="Ovchinnikova G."/>
            <person name="Pati A."/>
            <person name="Chen A."/>
            <person name="Palaniappan K."/>
            <person name="Land M."/>
            <person name="Hauser L."/>
            <person name="Chang Y.J."/>
            <person name="Jeffries C.D."/>
            <person name="Pukall R."/>
            <person name="Spring S."/>
            <person name="Rohde M."/>
            <person name="Sikorski J."/>
            <person name="Goker M."/>
            <person name="Woyke T."/>
            <person name="Bristow J."/>
            <person name="Eisen J.A."/>
            <person name="Markowitz V."/>
            <person name="Hugenholtz P."/>
            <person name="Kyrpides N.C."/>
            <person name="Klenk H.P."/>
        </authorList>
    </citation>
    <scope>NUCLEOTIDE SEQUENCE [LARGE SCALE GENOMIC DNA]</scope>
    <source>
        <strain evidence="2 3">DSM 12260</strain>
    </source>
</reference>
<dbReference type="Pfam" id="PF13144">
    <property type="entry name" value="ChapFlgA"/>
    <property type="match status" value="1"/>
</dbReference>
<keyword evidence="2" id="KW-0969">Cilium</keyword>
<dbReference type="eggNOG" id="COG1261">
    <property type="taxonomic scope" value="Bacteria"/>
</dbReference>
<gene>
    <name evidence="2" type="ORF">Apau_1604</name>
</gene>
<dbReference type="OrthoDB" id="5314at2"/>
<sequence>MALRSCLRRWRLGPSRRFFFGLVALFLLCEATWGEATAPRLVVVLPEAICPRGSSVFLGEYASLEGEQELVDRASLAPLSLSGGKLTRGQVVAALQDQGLAGIPVRLQMPTSVTLGQEDPLEGRIRRAAHWPWRVAARPDRPVDPATPLPPGLRSGMRSVSLNVATSEEPARFVRVVLRWYQPQVVAKSPLRKGETIRREDVFLRLGIQDTYRLLAHSFQQVEGKVLRIPVKAGVPVAMEVLVRDEVVHAGNQVVLSSVVGSVAVEAKGRALEQGAVGDTIRVRNLDTRQIVSGVVIGPGRVEILQKEDGGV</sequence>
<dbReference type="PANTHER" id="PTHR36307:SF1">
    <property type="entry name" value="FLAGELLA BASAL BODY P-RING FORMATION PROTEIN FLGA"/>
    <property type="match status" value="1"/>
</dbReference>
<accession>E3CUK7</accession>
<dbReference type="GO" id="GO:0044780">
    <property type="term" value="P:bacterial-type flagellum assembly"/>
    <property type="evidence" value="ECO:0007669"/>
    <property type="project" value="InterPro"/>
</dbReference>
<proteinExistence type="predicted"/>
<protein>
    <submittedName>
        <fullName evidence="2">Flagella basal body P-ring formation protein FlgA</fullName>
    </submittedName>
</protein>
<dbReference type="InterPro" id="IPR017585">
    <property type="entry name" value="SAF_FlgA"/>
</dbReference>
<dbReference type="HOGENOM" id="CLU_885481_0_0_0"/>
<dbReference type="PANTHER" id="PTHR36307">
    <property type="entry name" value="FLAGELLA BASAL BODY P-RING FORMATION PROTEIN FLGA"/>
    <property type="match status" value="1"/>
</dbReference>
<evidence type="ECO:0000259" key="1">
    <source>
        <dbReference type="Pfam" id="PF13144"/>
    </source>
</evidence>